<evidence type="ECO:0000256" key="3">
    <source>
        <dbReference type="RuleBase" id="RU362042"/>
    </source>
</evidence>
<evidence type="ECO:0000256" key="1">
    <source>
        <dbReference type="ARBA" id="ARBA00004401"/>
    </source>
</evidence>
<feature type="domain" description="Peptidase S26" evidence="4">
    <location>
        <begin position="3"/>
        <end position="96"/>
    </location>
</feature>
<dbReference type="PANTHER" id="PTHR43390">
    <property type="entry name" value="SIGNAL PEPTIDASE I"/>
    <property type="match status" value="1"/>
</dbReference>
<comment type="similarity">
    <text evidence="2 3">Belongs to the peptidase S26 family.</text>
</comment>
<evidence type="ECO:0000256" key="2">
    <source>
        <dbReference type="ARBA" id="ARBA00009370"/>
    </source>
</evidence>
<dbReference type="Gene3D" id="2.10.109.10">
    <property type="entry name" value="Umud Fragment, subunit A"/>
    <property type="match status" value="1"/>
</dbReference>
<dbReference type="EMBL" id="CP013655">
    <property type="protein sequence ID" value="ALS38709.1"/>
    <property type="molecule type" value="Genomic_DNA"/>
</dbReference>
<protein>
    <recommendedName>
        <fullName evidence="3">Signal peptidase I</fullName>
        <ecNumber evidence="3">3.4.21.89</ecNumber>
    </recommendedName>
</protein>
<dbReference type="GO" id="GO:0005886">
    <property type="term" value="C:plasma membrane"/>
    <property type="evidence" value="ECO:0007669"/>
    <property type="project" value="UniProtKB-SubCell"/>
</dbReference>
<dbReference type="InterPro" id="IPR019533">
    <property type="entry name" value="Peptidase_S26"/>
</dbReference>
<dbReference type="Proteomes" id="UP000067523">
    <property type="component" value="Chromosome"/>
</dbReference>
<reference evidence="6" key="1">
    <citation type="submission" date="2015-12" db="EMBL/GenBank/DDBJ databases">
        <authorList>
            <person name="Lauer A."/>
            <person name="Humrighouse B."/>
            <person name="Loparev V."/>
            <person name="Shewmaker P.L."/>
            <person name="Whitney A.M."/>
            <person name="McLaughlin R.W."/>
        </authorList>
    </citation>
    <scope>NUCLEOTIDE SEQUENCE [LARGE SCALE GENOMIC DNA]</scope>
    <source>
        <strain evidence="6">LMG 26678</strain>
    </source>
</reference>
<dbReference type="STRING" id="118060.ATZ35_16590"/>
<dbReference type="CDD" id="cd06530">
    <property type="entry name" value="S26_SPase_I"/>
    <property type="match status" value="1"/>
</dbReference>
<dbReference type="GO" id="GO:0004252">
    <property type="term" value="F:serine-type endopeptidase activity"/>
    <property type="evidence" value="ECO:0007669"/>
    <property type="project" value="InterPro"/>
</dbReference>
<comment type="subcellular location">
    <subcellularLocation>
        <location evidence="1">Cell membrane</location>
        <topology evidence="1">Single-pass type II membrane protein</topology>
    </subcellularLocation>
    <subcellularLocation>
        <location evidence="3">Membrane</location>
        <topology evidence="3">Single-pass type II membrane protein</topology>
    </subcellularLocation>
</comment>
<evidence type="ECO:0000313" key="6">
    <source>
        <dbReference type="Proteomes" id="UP000067523"/>
    </source>
</evidence>
<accession>A0A0U2LZ32</accession>
<dbReference type="InterPro" id="IPR036286">
    <property type="entry name" value="LexA/Signal_pep-like_sf"/>
</dbReference>
<dbReference type="KEGG" id="erx:ATZ35_16590"/>
<dbReference type="EC" id="3.4.21.89" evidence="3"/>
<dbReference type="InterPro" id="IPR000223">
    <property type="entry name" value="Pept_S26A_signal_pept_1"/>
</dbReference>
<dbReference type="PANTHER" id="PTHR43390:SF1">
    <property type="entry name" value="CHLOROPLAST PROCESSING PEPTIDASE"/>
    <property type="match status" value="1"/>
</dbReference>
<dbReference type="SUPFAM" id="SSF51306">
    <property type="entry name" value="LexA/Signal peptidase"/>
    <property type="match status" value="1"/>
</dbReference>
<sequence length="99" mass="11220">MSIRRIIGLPGEKIEYQEGRLLIDGYEQPERFLTRSEKEMGNINGVADFNSGQLIGNDHARVPKGKYLVMGDNRFYASDSRFYGFVDEKEIIGVVKSST</sequence>
<dbReference type="GO" id="GO:0009003">
    <property type="term" value="F:signal peptidase activity"/>
    <property type="evidence" value="ECO:0007669"/>
    <property type="project" value="UniProtKB-EC"/>
</dbReference>
<proteinExistence type="inferred from homology"/>
<comment type="catalytic activity">
    <reaction evidence="3">
        <text>Cleavage of hydrophobic, N-terminal signal or leader sequences from secreted and periplasmic proteins.</text>
        <dbReference type="EC" id="3.4.21.89"/>
    </reaction>
</comment>
<keyword evidence="3" id="KW-0378">Hydrolase</keyword>
<dbReference type="NCBIfam" id="TIGR02227">
    <property type="entry name" value="sigpep_I_bact"/>
    <property type="match status" value="1"/>
</dbReference>
<dbReference type="PRINTS" id="PR00727">
    <property type="entry name" value="LEADERPTASE"/>
</dbReference>
<keyword evidence="6" id="KW-1185">Reference proteome</keyword>
<gene>
    <name evidence="5" type="ORF">ATZ35_16590</name>
</gene>
<evidence type="ECO:0000313" key="5">
    <source>
        <dbReference type="EMBL" id="ALS38709.1"/>
    </source>
</evidence>
<name>A0A0U2LZ32_9ENTE</name>
<dbReference type="GO" id="GO:0006465">
    <property type="term" value="P:signal peptide processing"/>
    <property type="evidence" value="ECO:0007669"/>
    <property type="project" value="InterPro"/>
</dbReference>
<keyword evidence="3" id="KW-0645">Protease</keyword>
<dbReference type="AlphaFoldDB" id="A0A0U2LZ32"/>
<dbReference type="Pfam" id="PF10502">
    <property type="entry name" value="Peptidase_S26"/>
    <property type="match status" value="1"/>
</dbReference>
<evidence type="ECO:0000259" key="4">
    <source>
        <dbReference type="Pfam" id="PF10502"/>
    </source>
</evidence>
<organism evidence="5 6">
    <name type="scientific">Enterococcus rotai</name>
    <dbReference type="NCBI Taxonomy" id="118060"/>
    <lineage>
        <taxon>Bacteria</taxon>
        <taxon>Bacillati</taxon>
        <taxon>Bacillota</taxon>
        <taxon>Bacilli</taxon>
        <taxon>Lactobacillales</taxon>
        <taxon>Enterococcaceae</taxon>
        <taxon>Enterococcus</taxon>
    </lineage>
</organism>